<protein>
    <submittedName>
        <fullName evidence="8">Serine/threonine protein kinase</fullName>
    </submittedName>
</protein>
<dbReference type="SMART" id="SM00220">
    <property type="entry name" value="S_TKc"/>
    <property type="match status" value="1"/>
</dbReference>
<dbReference type="CDD" id="cd14014">
    <property type="entry name" value="STKc_PknB_like"/>
    <property type="match status" value="1"/>
</dbReference>
<dbReference type="PROSITE" id="PS00108">
    <property type="entry name" value="PROTEIN_KINASE_ST"/>
    <property type="match status" value="1"/>
</dbReference>
<comment type="caution">
    <text evidence="8">The sequence shown here is derived from an EMBL/GenBank/DDBJ whole genome shotgun (WGS) entry which is preliminary data.</text>
</comment>
<dbReference type="Proteomes" id="UP000279275">
    <property type="component" value="Unassembled WGS sequence"/>
</dbReference>
<evidence type="ECO:0000256" key="3">
    <source>
        <dbReference type="ARBA" id="ARBA00022777"/>
    </source>
</evidence>
<evidence type="ECO:0000256" key="2">
    <source>
        <dbReference type="ARBA" id="ARBA00022741"/>
    </source>
</evidence>
<evidence type="ECO:0000313" key="9">
    <source>
        <dbReference type="Proteomes" id="UP000279275"/>
    </source>
</evidence>
<reference evidence="8 9" key="1">
    <citation type="submission" date="2018-10" db="EMBL/GenBank/DDBJ databases">
        <title>Isolation from cow dung.</title>
        <authorList>
            <person name="Ling L."/>
        </authorList>
    </citation>
    <scope>NUCLEOTIDE SEQUENCE [LARGE SCALE GENOMIC DNA]</scope>
    <source>
        <strain evidence="8 9">NEAU-LL90</strain>
    </source>
</reference>
<dbReference type="PANTHER" id="PTHR43289:SF34">
    <property type="entry name" value="SERINE_THREONINE-PROTEIN KINASE YBDM-RELATED"/>
    <property type="match status" value="1"/>
</dbReference>
<keyword evidence="6" id="KW-0472">Membrane</keyword>
<dbReference type="InterPro" id="IPR008271">
    <property type="entry name" value="Ser/Thr_kinase_AS"/>
</dbReference>
<keyword evidence="6" id="KW-1133">Transmembrane helix</keyword>
<feature type="transmembrane region" description="Helical" evidence="6">
    <location>
        <begin position="21"/>
        <end position="41"/>
    </location>
</feature>
<dbReference type="GO" id="GO:0005524">
    <property type="term" value="F:ATP binding"/>
    <property type="evidence" value="ECO:0007669"/>
    <property type="project" value="UniProtKB-UniRule"/>
</dbReference>
<dbReference type="AlphaFoldDB" id="A0A3M2KU80"/>
<dbReference type="PROSITE" id="PS50011">
    <property type="entry name" value="PROTEIN_KINASE_DOM"/>
    <property type="match status" value="1"/>
</dbReference>
<evidence type="ECO:0000256" key="1">
    <source>
        <dbReference type="ARBA" id="ARBA00022679"/>
    </source>
</evidence>
<sequence length="645" mass="67605">MLRRFWGRKAMQSMGAGDQRTAGRYALLAVIGAGAMGRVLLGRAPEGRFVAIKQIHAHLARDPELRARFRREVEASRMVTGAYTAGVLDADPDAEVPWLASEFVPGPSLRELVDQEGPLPLRGQWLLATGLAAALSAIHRAGLIHRDLKPGNVLLATDGPRVIDFGIARAATESADLTGTGTVIGSPAYMSPEQAEGRELTPASDVFSLGAILIMAATGESPFVAASTAQSLYRVLHSNPDLSGVPEPLRAVTQACLAKDPAERPTATQLLDHLSARRTVDPGWPAAVHEMIVHRRAAAETAAAAAATGEDPARIAPVRSGKRLRWAEIGTAAGGVAAVAIAVAALIVGMRPVQGTAVAGTEPLRIALTADSLRTVDACGLMTDAIPRTTGLVKRTNSRRTWANCTTQYDGPNGGVNATLRLAELDVPSHLPEAARVAGAPVYEQPDPNDSEKCTESARVLDNPKAVVQLTASVSGAAGCPTTMAMLKGTIERMAVAAPHSGNPTGSFLSLDPCSMLRPADVAAAIGEPAPPAMATALHRCVAEGRTVSVTLDFGDIDDVKSENGVTDTEVHYGNHGGDGTVRSLPTPPGVTPMCFRQGRRYGDKTDRESVAVTVRAQPGATVDWATACTEVDFLYNAIDPRLPQ</sequence>
<dbReference type="SUPFAM" id="SSF56112">
    <property type="entry name" value="Protein kinase-like (PK-like)"/>
    <property type="match status" value="1"/>
</dbReference>
<dbReference type="GO" id="GO:0004674">
    <property type="term" value="F:protein serine/threonine kinase activity"/>
    <property type="evidence" value="ECO:0007669"/>
    <property type="project" value="UniProtKB-KW"/>
</dbReference>
<keyword evidence="3 8" id="KW-0418">Kinase</keyword>
<feature type="binding site" evidence="5">
    <location>
        <position position="53"/>
    </location>
    <ligand>
        <name>ATP</name>
        <dbReference type="ChEBI" id="CHEBI:30616"/>
    </ligand>
</feature>
<dbReference type="InterPro" id="IPR017441">
    <property type="entry name" value="Protein_kinase_ATP_BS"/>
</dbReference>
<dbReference type="PROSITE" id="PS00107">
    <property type="entry name" value="PROTEIN_KINASE_ATP"/>
    <property type="match status" value="1"/>
</dbReference>
<dbReference type="Gene3D" id="1.10.510.10">
    <property type="entry name" value="Transferase(Phosphotransferase) domain 1"/>
    <property type="match status" value="1"/>
</dbReference>
<accession>A0A3M2KU80</accession>
<keyword evidence="8" id="KW-0723">Serine/threonine-protein kinase</keyword>
<dbReference type="PANTHER" id="PTHR43289">
    <property type="entry name" value="MITOGEN-ACTIVATED PROTEIN KINASE KINASE KINASE 20-RELATED"/>
    <property type="match status" value="1"/>
</dbReference>
<keyword evidence="6" id="KW-0812">Transmembrane</keyword>
<evidence type="ECO:0000256" key="5">
    <source>
        <dbReference type="PROSITE-ProRule" id="PRU10141"/>
    </source>
</evidence>
<name>A0A3M2KU80_9NOCA</name>
<dbReference type="Pfam" id="PF00069">
    <property type="entry name" value="Pkinase"/>
    <property type="match status" value="1"/>
</dbReference>
<dbReference type="Gene3D" id="3.30.200.20">
    <property type="entry name" value="Phosphorylase Kinase, domain 1"/>
    <property type="match status" value="1"/>
</dbReference>
<keyword evidence="4 5" id="KW-0067">ATP-binding</keyword>
<proteinExistence type="predicted"/>
<evidence type="ECO:0000256" key="4">
    <source>
        <dbReference type="ARBA" id="ARBA00022840"/>
    </source>
</evidence>
<keyword evidence="1" id="KW-0808">Transferase</keyword>
<dbReference type="InterPro" id="IPR000719">
    <property type="entry name" value="Prot_kinase_dom"/>
</dbReference>
<dbReference type="InterPro" id="IPR011009">
    <property type="entry name" value="Kinase-like_dom_sf"/>
</dbReference>
<evidence type="ECO:0000259" key="7">
    <source>
        <dbReference type="PROSITE" id="PS50011"/>
    </source>
</evidence>
<evidence type="ECO:0000313" key="8">
    <source>
        <dbReference type="EMBL" id="RMI28681.1"/>
    </source>
</evidence>
<dbReference type="EMBL" id="RFFH01000019">
    <property type="protein sequence ID" value="RMI28681.1"/>
    <property type="molecule type" value="Genomic_DNA"/>
</dbReference>
<feature type="domain" description="Protein kinase" evidence="7">
    <location>
        <begin position="25"/>
        <end position="276"/>
    </location>
</feature>
<keyword evidence="2 5" id="KW-0547">Nucleotide-binding</keyword>
<keyword evidence="9" id="KW-1185">Reference proteome</keyword>
<gene>
    <name evidence="8" type="ORF">EBN03_28975</name>
</gene>
<evidence type="ECO:0000256" key="6">
    <source>
        <dbReference type="SAM" id="Phobius"/>
    </source>
</evidence>
<organism evidence="8 9">
    <name type="scientific">Nocardia stercoris</name>
    <dbReference type="NCBI Taxonomy" id="2483361"/>
    <lineage>
        <taxon>Bacteria</taxon>
        <taxon>Bacillati</taxon>
        <taxon>Actinomycetota</taxon>
        <taxon>Actinomycetes</taxon>
        <taxon>Mycobacteriales</taxon>
        <taxon>Nocardiaceae</taxon>
        <taxon>Nocardia</taxon>
    </lineage>
</organism>